<dbReference type="RefSeq" id="WP_313496141.1">
    <property type="nucleotide sequence ID" value="NZ_CP134879.1"/>
</dbReference>
<organism evidence="3 4">
    <name type="scientific">Demequina capsici</name>
    <dbReference type="NCBI Taxonomy" id="3075620"/>
    <lineage>
        <taxon>Bacteria</taxon>
        <taxon>Bacillati</taxon>
        <taxon>Actinomycetota</taxon>
        <taxon>Actinomycetes</taxon>
        <taxon>Micrococcales</taxon>
        <taxon>Demequinaceae</taxon>
        <taxon>Demequina</taxon>
    </lineage>
</organism>
<keyword evidence="4" id="KW-1185">Reference proteome</keyword>
<dbReference type="EMBL" id="CP134879">
    <property type="protein sequence ID" value="WNM23320.1"/>
    <property type="molecule type" value="Genomic_DNA"/>
</dbReference>
<dbReference type="AlphaFoldDB" id="A0AA96F5V3"/>
<evidence type="ECO:0000313" key="3">
    <source>
        <dbReference type="EMBL" id="WNM23320.1"/>
    </source>
</evidence>
<keyword evidence="1" id="KW-0175">Coiled coil</keyword>
<feature type="transmembrane region" description="Helical" evidence="2">
    <location>
        <begin position="25"/>
        <end position="47"/>
    </location>
</feature>
<proteinExistence type="predicted"/>
<keyword evidence="2" id="KW-1133">Transmembrane helix</keyword>
<accession>A0AA96F5V3</accession>
<evidence type="ECO:0000256" key="2">
    <source>
        <dbReference type="SAM" id="Phobius"/>
    </source>
</evidence>
<dbReference type="Proteomes" id="UP001304125">
    <property type="component" value="Chromosome"/>
</dbReference>
<keyword evidence="2" id="KW-0812">Transmembrane</keyword>
<keyword evidence="2" id="KW-0472">Membrane</keyword>
<evidence type="ECO:0000313" key="4">
    <source>
        <dbReference type="Proteomes" id="UP001304125"/>
    </source>
</evidence>
<reference evidence="3 4" key="1">
    <citation type="submission" date="2023-09" db="EMBL/GenBank/DDBJ databases">
        <title>Demequina sp. a novel bacteria isolated from Capsicum annuum.</title>
        <authorList>
            <person name="Humaira Z."/>
            <person name="Lee J."/>
            <person name="Cho D."/>
        </authorList>
    </citation>
    <scope>NUCLEOTIDE SEQUENCE [LARGE SCALE GENOMIC DNA]</scope>
    <source>
        <strain evidence="3 4">OYTSA14</strain>
    </source>
</reference>
<name>A0AA96F5V3_9MICO</name>
<sequence length="174" mass="18444">MIDDPFATDPEPVAPRPARRVTSQIVAITALALALASAIALAAYLWLVNSQWTDQNDTLRADAASLGTSLAQAQAQAEDLQTQVQTLQSQLDTATTRLSDVANAEAHAGDDVQYLTDLLDAYASCASSYDDVLTDALNNGYTYDNSNARSVQADVADYCDSLATAYQQYTAAAG</sequence>
<evidence type="ECO:0000256" key="1">
    <source>
        <dbReference type="SAM" id="Coils"/>
    </source>
</evidence>
<protein>
    <submittedName>
        <fullName evidence="3">Uncharacterized protein</fullName>
    </submittedName>
</protein>
<feature type="coiled-coil region" evidence="1">
    <location>
        <begin position="63"/>
        <end position="97"/>
    </location>
</feature>
<gene>
    <name evidence="3" type="ORF">RN606_08060</name>
</gene>